<evidence type="ECO:0000313" key="1">
    <source>
        <dbReference type="EMBL" id="TKR89393.1"/>
    </source>
</evidence>
<protein>
    <submittedName>
        <fullName evidence="1">Uncharacterized protein</fullName>
    </submittedName>
</protein>
<dbReference type="Proteomes" id="UP000298663">
    <property type="component" value="Unassembled WGS sequence"/>
</dbReference>
<reference evidence="1 2" key="2">
    <citation type="journal article" date="2019" name="G3 (Bethesda)">
        <title>Hybrid Assembly of the Genome of the Entomopathogenic Nematode Steinernema carpocapsae Identifies the X-Chromosome.</title>
        <authorList>
            <person name="Serra L."/>
            <person name="Macchietto M."/>
            <person name="Macias-Munoz A."/>
            <person name="McGill C.J."/>
            <person name="Rodriguez I.M."/>
            <person name="Rodriguez B."/>
            <person name="Murad R."/>
            <person name="Mortazavi A."/>
        </authorList>
    </citation>
    <scope>NUCLEOTIDE SEQUENCE [LARGE SCALE GENOMIC DNA]</scope>
    <source>
        <strain evidence="1 2">ALL</strain>
    </source>
</reference>
<gene>
    <name evidence="1" type="ORF">L596_013501</name>
</gene>
<evidence type="ECO:0000313" key="2">
    <source>
        <dbReference type="Proteomes" id="UP000298663"/>
    </source>
</evidence>
<dbReference type="AlphaFoldDB" id="A0A4U5P179"/>
<keyword evidence="2" id="KW-1185">Reference proteome</keyword>
<reference evidence="1 2" key="1">
    <citation type="journal article" date="2015" name="Genome Biol.">
        <title>Comparative genomics of Steinernema reveals deeply conserved gene regulatory networks.</title>
        <authorList>
            <person name="Dillman A.R."/>
            <person name="Macchietto M."/>
            <person name="Porter C.F."/>
            <person name="Rogers A."/>
            <person name="Williams B."/>
            <person name="Antoshechkin I."/>
            <person name="Lee M.M."/>
            <person name="Goodwin Z."/>
            <person name="Lu X."/>
            <person name="Lewis E.E."/>
            <person name="Goodrich-Blair H."/>
            <person name="Stock S.P."/>
            <person name="Adams B.J."/>
            <person name="Sternberg P.W."/>
            <person name="Mortazavi A."/>
        </authorList>
    </citation>
    <scope>NUCLEOTIDE SEQUENCE [LARGE SCALE GENOMIC DNA]</scope>
    <source>
        <strain evidence="1 2">ALL</strain>
    </source>
</reference>
<dbReference type="EMBL" id="AZBU02000003">
    <property type="protein sequence ID" value="TKR89393.1"/>
    <property type="molecule type" value="Genomic_DNA"/>
</dbReference>
<name>A0A4U5P179_STECR</name>
<accession>A0A4U5P179</accession>
<proteinExistence type="predicted"/>
<sequence length="69" mass="7453">MVLSTTTDRLDDVGRSRKTAASLPDGVTVRLELHVLDPSEANGSTLIKTRIRKRTKDNSKWNFVGGGGG</sequence>
<comment type="caution">
    <text evidence="1">The sequence shown here is derived from an EMBL/GenBank/DDBJ whole genome shotgun (WGS) entry which is preliminary data.</text>
</comment>
<organism evidence="1 2">
    <name type="scientific">Steinernema carpocapsae</name>
    <name type="common">Entomopathogenic nematode</name>
    <dbReference type="NCBI Taxonomy" id="34508"/>
    <lineage>
        <taxon>Eukaryota</taxon>
        <taxon>Metazoa</taxon>
        <taxon>Ecdysozoa</taxon>
        <taxon>Nematoda</taxon>
        <taxon>Chromadorea</taxon>
        <taxon>Rhabditida</taxon>
        <taxon>Tylenchina</taxon>
        <taxon>Panagrolaimomorpha</taxon>
        <taxon>Strongyloidoidea</taxon>
        <taxon>Steinernematidae</taxon>
        <taxon>Steinernema</taxon>
    </lineage>
</organism>